<dbReference type="Pfam" id="PF02653">
    <property type="entry name" value="BPD_transp_2"/>
    <property type="match status" value="1"/>
</dbReference>
<evidence type="ECO:0000313" key="10">
    <source>
        <dbReference type="EMBL" id="TMI88943.1"/>
    </source>
</evidence>
<dbReference type="PANTHER" id="PTHR11795:SF447">
    <property type="entry name" value="ABC TRANSPORTER PERMEASE PROTEIN"/>
    <property type="match status" value="1"/>
</dbReference>
<keyword evidence="4 9" id="KW-0812">Transmembrane</keyword>
<keyword evidence="2" id="KW-0813">Transport</keyword>
<dbReference type="AlphaFoldDB" id="A0A537JZH1"/>
<evidence type="ECO:0000313" key="11">
    <source>
        <dbReference type="Proteomes" id="UP000318509"/>
    </source>
</evidence>
<proteinExistence type="inferred from homology"/>
<feature type="transmembrane region" description="Helical" evidence="9">
    <location>
        <begin position="15"/>
        <end position="39"/>
    </location>
</feature>
<evidence type="ECO:0000256" key="6">
    <source>
        <dbReference type="ARBA" id="ARBA00022989"/>
    </source>
</evidence>
<evidence type="ECO:0000256" key="3">
    <source>
        <dbReference type="ARBA" id="ARBA00022475"/>
    </source>
</evidence>
<dbReference type="CDD" id="cd06582">
    <property type="entry name" value="TM_PBP1_LivH_like"/>
    <property type="match status" value="1"/>
</dbReference>
<evidence type="ECO:0000256" key="7">
    <source>
        <dbReference type="ARBA" id="ARBA00023136"/>
    </source>
</evidence>
<evidence type="ECO:0000256" key="5">
    <source>
        <dbReference type="ARBA" id="ARBA00022970"/>
    </source>
</evidence>
<feature type="transmembrane region" description="Helical" evidence="9">
    <location>
        <begin position="185"/>
        <end position="204"/>
    </location>
</feature>
<evidence type="ECO:0000256" key="2">
    <source>
        <dbReference type="ARBA" id="ARBA00022448"/>
    </source>
</evidence>
<dbReference type="GO" id="GO:0022857">
    <property type="term" value="F:transmembrane transporter activity"/>
    <property type="evidence" value="ECO:0007669"/>
    <property type="project" value="InterPro"/>
</dbReference>
<feature type="transmembrane region" description="Helical" evidence="9">
    <location>
        <begin position="59"/>
        <end position="80"/>
    </location>
</feature>
<dbReference type="PANTHER" id="PTHR11795">
    <property type="entry name" value="BRANCHED-CHAIN AMINO ACID TRANSPORT SYSTEM PERMEASE PROTEIN LIVH"/>
    <property type="match status" value="1"/>
</dbReference>
<feature type="transmembrane region" description="Helical" evidence="9">
    <location>
        <begin position="259"/>
        <end position="276"/>
    </location>
</feature>
<keyword evidence="5" id="KW-0029">Amino-acid transport</keyword>
<dbReference type="InterPro" id="IPR052157">
    <property type="entry name" value="BCAA_transport_permease"/>
</dbReference>
<dbReference type="GO" id="GO:0005886">
    <property type="term" value="C:plasma membrane"/>
    <property type="evidence" value="ECO:0007669"/>
    <property type="project" value="UniProtKB-SubCell"/>
</dbReference>
<evidence type="ECO:0000256" key="8">
    <source>
        <dbReference type="ARBA" id="ARBA00037998"/>
    </source>
</evidence>
<evidence type="ECO:0000256" key="1">
    <source>
        <dbReference type="ARBA" id="ARBA00004651"/>
    </source>
</evidence>
<dbReference type="GO" id="GO:0006865">
    <property type="term" value="P:amino acid transport"/>
    <property type="evidence" value="ECO:0007669"/>
    <property type="project" value="UniProtKB-KW"/>
</dbReference>
<comment type="subcellular location">
    <subcellularLocation>
        <location evidence="1">Cell membrane</location>
        <topology evidence="1">Multi-pass membrane protein</topology>
    </subcellularLocation>
</comment>
<keyword evidence="3" id="KW-1003">Cell membrane</keyword>
<evidence type="ECO:0000256" key="4">
    <source>
        <dbReference type="ARBA" id="ARBA00022692"/>
    </source>
</evidence>
<feature type="transmembrane region" description="Helical" evidence="9">
    <location>
        <begin position="92"/>
        <end position="114"/>
    </location>
</feature>
<evidence type="ECO:0000256" key="9">
    <source>
        <dbReference type="SAM" id="Phobius"/>
    </source>
</evidence>
<dbReference type="InterPro" id="IPR001851">
    <property type="entry name" value="ABC_transp_permease"/>
</dbReference>
<keyword evidence="7 9" id="KW-0472">Membrane</keyword>
<dbReference type="EMBL" id="VBAK01000132">
    <property type="protein sequence ID" value="TMI88943.1"/>
    <property type="molecule type" value="Genomic_DNA"/>
</dbReference>
<keyword evidence="6 9" id="KW-1133">Transmembrane helix</keyword>
<comment type="caution">
    <text evidence="10">The sequence shown here is derived from an EMBL/GenBank/DDBJ whole genome shotgun (WGS) entry which is preliminary data.</text>
</comment>
<organism evidence="10 11">
    <name type="scientific">Candidatus Segetimicrobium genomatis</name>
    <dbReference type="NCBI Taxonomy" id="2569760"/>
    <lineage>
        <taxon>Bacteria</taxon>
        <taxon>Bacillati</taxon>
        <taxon>Candidatus Sysuimicrobiota</taxon>
        <taxon>Candidatus Sysuimicrobiia</taxon>
        <taxon>Candidatus Sysuimicrobiales</taxon>
        <taxon>Candidatus Segetimicrobiaceae</taxon>
        <taxon>Candidatus Segetimicrobium</taxon>
    </lineage>
</organism>
<accession>A0A537JZH1</accession>
<feature type="transmembrane region" description="Helical" evidence="9">
    <location>
        <begin position="134"/>
        <end position="156"/>
    </location>
</feature>
<dbReference type="Proteomes" id="UP000318509">
    <property type="component" value="Unassembled WGS sequence"/>
</dbReference>
<reference evidence="10 11" key="1">
    <citation type="journal article" date="2019" name="Nat. Microbiol.">
        <title>Mediterranean grassland soil C-N compound turnover is dependent on rainfall and depth, and is mediated by genomically divergent microorganisms.</title>
        <authorList>
            <person name="Diamond S."/>
            <person name="Andeer P.F."/>
            <person name="Li Z."/>
            <person name="Crits-Christoph A."/>
            <person name="Burstein D."/>
            <person name="Anantharaman K."/>
            <person name="Lane K.R."/>
            <person name="Thomas B.C."/>
            <person name="Pan C."/>
            <person name="Northen T.R."/>
            <person name="Banfield J.F."/>
        </authorList>
    </citation>
    <scope>NUCLEOTIDE SEQUENCE [LARGE SCALE GENOMIC DNA]</scope>
    <source>
        <strain evidence="10">NP_3</strain>
    </source>
</reference>
<comment type="similarity">
    <text evidence="8">Belongs to the binding-protein-dependent transport system permease family. LivHM subfamily.</text>
</comment>
<protein>
    <submittedName>
        <fullName evidence="10">Branched-chain amino acid ABC transporter permease</fullName>
    </submittedName>
</protein>
<name>A0A537JZH1_9BACT</name>
<gene>
    <name evidence="10" type="ORF">E6H00_11165</name>
</gene>
<sequence>MPYGINLLYQFADNVAFLLLAALGLMIILGVLDVINLAHGELIMLGAYITTLSYNEMHLPLPVCVLLSVIGLALFGLVLERTVIRRFYRDKLGALVATWGVSLILSQGVLILFGPSLVSVPLPQWTVGYGGYAFGGYRLMLFGVAVLVVWLAWWVFYRTRLGVWTRATMQNPEMAQALGISTRRIYMLTFAAGSALAGLTGALYAPTTTIVPLMGTTFVDVAFITVVVGGGTNPIVGALTSSAFLALISTPLSSVLGTFIGRIGLLIASLVIIRFLPRGFSGYLRDAGRRRMGRGLVS</sequence>